<name>A0ABZ2HYV7_9HYPH</name>
<dbReference type="SMART" id="SM00530">
    <property type="entry name" value="HTH_XRE"/>
    <property type="match status" value="1"/>
</dbReference>
<reference evidence="2 3" key="1">
    <citation type="submission" date="2024-02" db="EMBL/GenBank/DDBJ databases">
        <title>Complete genome sequence of Pelagibacterium nitratireducens ZH15.</title>
        <authorList>
            <person name="Zhao L.H."/>
        </authorList>
    </citation>
    <scope>NUCLEOTIDE SEQUENCE [LARGE SCALE GENOMIC DNA]</scope>
    <source>
        <strain evidence="2 3">ZH15</strain>
    </source>
</reference>
<keyword evidence="3" id="KW-1185">Reference proteome</keyword>
<dbReference type="Pfam" id="PF13560">
    <property type="entry name" value="HTH_31"/>
    <property type="match status" value="1"/>
</dbReference>
<organism evidence="2 3">
    <name type="scientific">Pelagibacterium nitratireducens</name>
    <dbReference type="NCBI Taxonomy" id="1046114"/>
    <lineage>
        <taxon>Bacteria</taxon>
        <taxon>Pseudomonadati</taxon>
        <taxon>Pseudomonadota</taxon>
        <taxon>Alphaproteobacteria</taxon>
        <taxon>Hyphomicrobiales</taxon>
        <taxon>Devosiaceae</taxon>
        <taxon>Pelagibacterium</taxon>
    </lineage>
</organism>
<dbReference type="PROSITE" id="PS50943">
    <property type="entry name" value="HTH_CROC1"/>
    <property type="match status" value="1"/>
</dbReference>
<dbReference type="Proteomes" id="UP001369958">
    <property type="component" value="Chromosome"/>
</dbReference>
<dbReference type="InterPro" id="IPR010982">
    <property type="entry name" value="Lambda_DNA-bd_dom_sf"/>
</dbReference>
<protein>
    <submittedName>
        <fullName evidence="2">Helix-turn-helix transcriptional regulator</fullName>
    </submittedName>
</protein>
<feature type="domain" description="HTH cro/C1-type" evidence="1">
    <location>
        <begin position="11"/>
        <end position="46"/>
    </location>
</feature>
<dbReference type="SUPFAM" id="SSF47413">
    <property type="entry name" value="lambda repressor-like DNA-binding domains"/>
    <property type="match status" value="1"/>
</dbReference>
<dbReference type="RefSeq" id="WP_338608216.1">
    <property type="nucleotide sequence ID" value="NZ_CP146275.1"/>
</dbReference>
<dbReference type="InterPro" id="IPR001387">
    <property type="entry name" value="Cro/C1-type_HTH"/>
</dbReference>
<dbReference type="CDD" id="cd00093">
    <property type="entry name" value="HTH_XRE"/>
    <property type="match status" value="1"/>
</dbReference>
<gene>
    <name evidence="2" type="ORF">V6617_17585</name>
</gene>
<sequence length="192" mass="20741">MGQGADVGATLRGYRARFSIKQDALARALGVSQGQLSRWESGRERPGARNRDVIDALIHGRADPLLAGLIHYVRGARAPLALFDARLAIVAASPTLTGMGAPLARFGWLFDPDINPALDTLQKRFIAMSKSGKVLVLEVPFSHEALPWACYGRLTVSRIGSDITAIAEMVFTPDERQTVRQVSLRAAPGPAR</sequence>
<accession>A0ABZ2HYV7</accession>
<evidence type="ECO:0000313" key="3">
    <source>
        <dbReference type="Proteomes" id="UP001369958"/>
    </source>
</evidence>
<dbReference type="EMBL" id="CP146275">
    <property type="protein sequence ID" value="WWT32793.1"/>
    <property type="molecule type" value="Genomic_DNA"/>
</dbReference>
<proteinExistence type="predicted"/>
<dbReference type="Gene3D" id="1.10.260.40">
    <property type="entry name" value="lambda repressor-like DNA-binding domains"/>
    <property type="match status" value="1"/>
</dbReference>
<evidence type="ECO:0000313" key="2">
    <source>
        <dbReference type="EMBL" id="WWT32793.1"/>
    </source>
</evidence>
<evidence type="ECO:0000259" key="1">
    <source>
        <dbReference type="PROSITE" id="PS50943"/>
    </source>
</evidence>